<evidence type="ECO:0000313" key="2">
    <source>
        <dbReference type="EMBL" id="TVY82432.1"/>
    </source>
</evidence>
<evidence type="ECO:0000256" key="1">
    <source>
        <dbReference type="SAM" id="MobiDB-lite"/>
    </source>
</evidence>
<gene>
    <name evidence="2" type="ORF">LSUE1_G001396</name>
</gene>
<organism evidence="2 3">
    <name type="scientific">Lachnellula suecica</name>
    <dbReference type="NCBI Taxonomy" id="602035"/>
    <lineage>
        <taxon>Eukaryota</taxon>
        <taxon>Fungi</taxon>
        <taxon>Dikarya</taxon>
        <taxon>Ascomycota</taxon>
        <taxon>Pezizomycotina</taxon>
        <taxon>Leotiomycetes</taxon>
        <taxon>Helotiales</taxon>
        <taxon>Lachnaceae</taxon>
        <taxon>Lachnellula</taxon>
    </lineage>
</organism>
<keyword evidence="3" id="KW-1185">Reference proteome</keyword>
<dbReference type="EMBL" id="QGMK01000319">
    <property type="protein sequence ID" value="TVY82432.1"/>
    <property type="molecule type" value="Genomic_DNA"/>
</dbReference>
<comment type="caution">
    <text evidence="2">The sequence shown here is derived from an EMBL/GenBank/DDBJ whole genome shotgun (WGS) entry which is preliminary data.</text>
</comment>
<feature type="compositionally biased region" description="Polar residues" evidence="1">
    <location>
        <begin position="9"/>
        <end position="37"/>
    </location>
</feature>
<dbReference type="OrthoDB" id="3535214at2759"/>
<name>A0A8T9CBD8_9HELO</name>
<proteinExistence type="predicted"/>
<reference evidence="2 3" key="1">
    <citation type="submission" date="2018-05" db="EMBL/GenBank/DDBJ databases">
        <title>Genome sequencing and assembly of the regulated plant pathogen Lachnellula willkommii and related sister species for the development of diagnostic species identification markers.</title>
        <authorList>
            <person name="Giroux E."/>
            <person name="Bilodeau G."/>
        </authorList>
    </citation>
    <scope>NUCLEOTIDE SEQUENCE [LARGE SCALE GENOMIC DNA]</scope>
    <source>
        <strain evidence="2 3">CBS 268.59</strain>
    </source>
</reference>
<feature type="region of interest" description="Disordered" evidence="1">
    <location>
        <begin position="124"/>
        <end position="144"/>
    </location>
</feature>
<sequence>MATSHKRTSSAAGNGTSELPKTKKQTQNTPGSAATSTALQKVYGVQVDNLPMYSDPESGIDKIYSTLEDANNAVRAYVAETYEHAQDPKHGTKADGTVWWSSDDVGEGDGARVFVEIWDVQKPGSVPQQDWADGNLDSSDEQEF</sequence>
<dbReference type="AlphaFoldDB" id="A0A8T9CBD8"/>
<feature type="region of interest" description="Disordered" evidence="1">
    <location>
        <begin position="1"/>
        <end position="37"/>
    </location>
</feature>
<protein>
    <submittedName>
        <fullName evidence="2">Uncharacterized protein</fullName>
    </submittedName>
</protein>
<accession>A0A8T9CBD8</accession>
<evidence type="ECO:0000313" key="3">
    <source>
        <dbReference type="Proteomes" id="UP000469558"/>
    </source>
</evidence>
<dbReference type="Proteomes" id="UP000469558">
    <property type="component" value="Unassembled WGS sequence"/>
</dbReference>